<keyword evidence="1" id="KW-0472">Membrane</keyword>
<organism evidence="3 4">
    <name type="scientific">Candidatus Dormiibacter inghamiae</name>
    <dbReference type="NCBI Taxonomy" id="3127013"/>
    <lineage>
        <taxon>Bacteria</taxon>
        <taxon>Bacillati</taxon>
        <taxon>Candidatus Dormiibacterota</taxon>
        <taxon>Candidatus Dormibacteria</taxon>
        <taxon>Candidatus Dormibacterales</taxon>
        <taxon>Candidatus Dormibacteraceae</taxon>
        <taxon>Candidatus Dormiibacter</taxon>
    </lineage>
</organism>
<dbReference type="InterPro" id="IPR029058">
    <property type="entry name" value="AB_hydrolase_fold"/>
</dbReference>
<accession>A0A934KB64</accession>
<dbReference type="Pfam" id="PF12146">
    <property type="entry name" value="Hydrolase_4"/>
    <property type="match status" value="1"/>
</dbReference>
<name>A0A934KB64_9BACT</name>
<dbReference type="EMBL" id="JAEKNQ010000016">
    <property type="protein sequence ID" value="MBJ7602189.1"/>
    <property type="molecule type" value="Genomic_DNA"/>
</dbReference>
<keyword evidence="1" id="KW-1133">Transmembrane helix</keyword>
<dbReference type="PANTHER" id="PTHR43358:SF4">
    <property type="entry name" value="ALPHA_BETA HYDROLASE FOLD-1 DOMAIN-CONTAINING PROTEIN"/>
    <property type="match status" value="1"/>
</dbReference>
<gene>
    <name evidence="3" type="ORF">JF888_03185</name>
</gene>
<keyword evidence="3" id="KW-0378">Hydrolase</keyword>
<sequence length="313" mass="34493">MAAALAIVSAVVLLALVILVGCGAILYRRLFLPLRPAYLDDFMFTPWEFQADYEDVDLLTADGVGFGAWFFRQAGSPQVIVISPGHKGRRQDLLGIAMALWRKGFNVLAYSYRGMAGSDPSTVTLGVREVQELAAAVAFIRKRVKSARIGLLGYSMGASVSMLAAAGDPGIEALVLDSPFADARQVVRENVRRRTWLPGGPIIWLSALWLQLRHRVRLKEASPISVLKGLERRPLFFIHGGEDAVTAVEHSRRLHDAYRGPREIWVVPGAPHAGAYFADRSLYVERVAGFFARNLGLKASTHLRLLEDDEEVS</sequence>
<evidence type="ECO:0000256" key="1">
    <source>
        <dbReference type="SAM" id="Phobius"/>
    </source>
</evidence>
<comment type="caution">
    <text evidence="3">The sequence shown here is derived from an EMBL/GenBank/DDBJ whole genome shotgun (WGS) entry which is preliminary data.</text>
</comment>
<dbReference type="RefSeq" id="WP_338176589.1">
    <property type="nucleotide sequence ID" value="NZ_JAEKNQ010000016.1"/>
</dbReference>
<evidence type="ECO:0000313" key="3">
    <source>
        <dbReference type="EMBL" id="MBJ7602189.1"/>
    </source>
</evidence>
<evidence type="ECO:0000259" key="2">
    <source>
        <dbReference type="Pfam" id="PF12146"/>
    </source>
</evidence>
<dbReference type="GO" id="GO:0016787">
    <property type="term" value="F:hydrolase activity"/>
    <property type="evidence" value="ECO:0007669"/>
    <property type="project" value="UniProtKB-KW"/>
</dbReference>
<dbReference type="InterPro" id="IPR022742">
    <property type="entry name" value="Hydrolase_4"/>
</dbReference>
<dbReference type="Gene3D" id="3.40.50.1820">
    <property type="entry name" value="alpha/beta hydrolase"/>
    <property type="match status" value="1"/>
</dbReference>
<keyword evidence="1" id="KW-0812">Transmembrane</keyword>
<dbReference type="AlphaFoldDB" id="A0A934KB64"/>
<evidence type="ECO:0000313" key="4">
    <source>
        <dbReference type="Proteomes" id="UP000620075"/>
    </source>
</evidence>
<reference evidence="3 4" key="1">
    <citation type="submission" date="2020-10" db="EMBL/GenBank/DDBJ databases">
        <title>Ca. Dormibacterota MAGs.</title>
        <authorList>
            <person name="Montgomery K."/>
        </authorList>
    </citation>
    <scope>NUCLEOTIDE SEQUENCE [LARGE SCALE GENOMIC DNA]</scope>
    <source>
        <strain evidence="3">SC8811_S16_3</strain>
    </source>
</reference>
<feature type="domain" description="Serine aminopeptidase S33" evidence="2">
    <location>
        <begin position="78"/>
        <end position="193"/>
    </location>
</feature>
<dbReference type="InterPro" id="IPR052920">
    <property type="entry name" value="DNA-binding_regulatory"/>
</dbReference>
<dbReference type="PANTHER" id="PTHR43358">
    <property type="entry name" value="ALPHA/BETA-HYDROLASE"/>
    <property type="match status" value="1"/>
</dbReference>
<dbReference type="Proteomes" id="UP000620075">
    <property type="component" value="Unassembled WGS sequence"/>
</dbReference>
<feature type="transmembrane region" description="Helical" evidence="1">
    <location>
        <begin position="6"/>
        <end position="27"/>
    </location>
</feature>
<dbReference type="SUPFAM" id="SSF53474">
    <property type="entry name" value="alpha/beta-Hydrolases"/>
    <property type="match status" value="1"/>
</dbReference>
<proteinExistence type="predicted"/>
<protein>
    <submittedName>
        <fullName evidence="3">Alpha/beta fold hydrolase</fullName>
    </submittedName>
</protein>